<accession>A0A0F7CN78</accession>
<feature type="compositionally biased region" description="Low complexity" evidence="2">
    <location>
        <begin position="150"/>
        <end position="173"/>
    </location>
</feature>
<dbReference type="HOGENOM" id="CLU_083020_1_0_11"/>
<evidence type="ECO:0000256" key="2">
    <source>
        <dbReference type="SAM" id="MobiDB-lite"/>
    </source>
</evidence>
<dbReference type="STRING" id="408015.SXIM_10520"/>
<keyword evidence="1" id="KW-0175">Coiled coil</keyword>
<dbReference type="InterPro" id="IPR008258">
    <property type="entry name" value="Transglycosylase_SLT_dom_1"/>
</dbReference>
<evidence type="ECO:0000256" key="3">
    <source>
        <dbReference type="SAM" id="SignalP"/>
    </source>
</evidence>
<feature type="domain" description="Transglycosylase SLT" evidence="4">
    <location>
        <begin position="207"/>
        <end position="277"/>
    </location>
</feature>
<evidence type="ECO:0000256" key="1">
    <source>
        <dbReference type="SAM" id="Coils"/>
    </source>
</evidence>
<dbReference type="Pfam" id="PF01464">
    <property type="entry name" value="SLT"/>
    <property type="match status" value="1"/>
</dbReference>
<reference evidence="5" key="1">
    <citation type="submission" date="2019-08" db="EMBL/GenBank/DDBJ databases">
        <title>Complete genome sequence of a mangrove-derived Streptomyces xiamenensis.</title>
        <authorList>
            <person name="Xu J."/>
        </authorList>
    </citation>
    <scope>NUCLEOTIDE SEQUENCE</scope>
    <source>
        <strain evidence="5">318</strain>
    </source>
</reference>
<dbReference type="PATRIC" id="fig|408015.6.peg.1083"/>
<feature type="coiled-coil region" evidence="1">
    <location>
        <begin position="110"/>
        <end position="142"/>
    </location>
</feature>
<dbReference type="AlphaFoldDB" id="A0A0F7CN78"/>
<keyword evidence="3" id="KW-0732">Signal</keyword>
<feature type="signal peptide" evidence="3">
    <location>
        <begin position="1"/>
        <end position="42"/>
    </location>
</feature>
<evidence type="ECO:0000313" key="5">
    <source>
        <dbReference type="EMBL" id="AKG42436.1"/>
    </source>
</evidence>
<feature type="region of interest" description="Disordered" evidence="2">
    <location>
        <begin position="150"/>
        <end position="174"/>
    </location>
</feature>
<dbReference type="InterPro" id="IPR023346">
    <property type="entry name" value="Lysozyme-like_dom_sf"/>
</dbReference>
<gene>
    <name evidence="5" type="ORF">SXIM_10520</name>
</gene>
<feature type="chain" id="PRO_5002514447" evidence="3">
    <location>
        <begin position="43"/>
        <end position="282"/>
    </location>
</feature>
<dbReference type="EMBL" id="CP009922">
    <property type="protein sequence ID" value="AKG42436.1"/>
    <property type="molecule type" value="Genomic_DNA"/>
</dbReference>
<organism evidence="5 6">
    <name type="scientific">Streptomyces xiamenensis</name>
    <dbReference type="NCBI Taxonomy" id="408015"/>
    <lineage>
        <taxon>Bacteria</taxon>
        <taxon>Bacillati</taxon>
        <taxon>Actinomycetota</taxon>
        <taxon>Actinomycetes</taxon>
        <taxon>Kitasatosporales</taxon>
        <taxon>Streptomycetaceae</taxon>
        <taxon>Streptomyces</taxon>
    </lineage>
</organism>
<dbReference type="KEGG" id="sxi:SXIM_10520"/>
<proteinExistence type="predicted"/>
<sequence length="282" mass="29619">MTAQLPTPRRSRFSRLQKSATTAVAGCGMAAIAFTLVPTASAHESAAADSADRSVAWVLKANDVPGQQRYDGGAAEADGSAPQDVAQSLQKTLRALAPESPSRQAERVAAEQAVQAAQELAAQQAEAERVAAEQAASRAAEREALAAAETAAAEVTAAPEAPAPAAEPVAPAAPTYTDDLDGWIREALDIMAEHGIPGSYDGLYRNIMRESSGDPNAINDWDINWINGTPSIGLLQVIQPTFDAYHVEGTPYSLYDPVANIVAAANYAWDRYGSIDNVNGPY</sequence>
<dbReference type="SUPFAM" id="SSF53955">
    <property type="entry name" value="Lysozyme-like"/>
    <property type="match status" value="1"/>
</dbReference>
<dbReference type="RefSeq" id="WP_030734439.1">
    <property type="nucleotide sequence ID" value="NZ_CP009922.3"/>
</dbReference>
<dbReference type="Proteomes" id="UP000034034">
    <property type="component" value="Chromosome"/>
</dbReference>
<name>A0A0F7CN78_9ACTN</name>
<evidence type="ECO:0000313" key="6">
    <source>
        <dbReference type="Proteomes" id="UP000034034"/>
    </source>
</evidence>
<dbReference type="Gene3D" id="1.10.530.10">
    <property type="match status" value="1"/>
</dbReference>
<evidence type="ECO:0000259" key="4">
    <source>
        <dbReference type="Pfam" id="PF01464"/>
    </source>
</evidence>
<protein>
    <submittedName>
        <fullName evidence="5">Transglycosylase family protein</fullName>
    </submittedName>
</protein>
<keyword evidence="6" id="KW-1185">Reference proteome</keyword>